<dbReference type="AlphaFoldDB" id="A0A0H5E3Y8"/>
<name>A0A0H5E3Y8_9BACT</name>
<accession>A0A0H5E3Y8</accession>
<evidence type="ECO:0000256" key="2">
    <source>
        <dbReference type="SAM" id="Phobius"/>
    </source>
</evidence>
<dbReference type="Proteomes" id="UP000220251">
    <property type="component" value="Unassembled WGS sequence"/>
</dbReference>
<evidence type="ECO:0000256" key="1">
    <source>
        <dbReference type="SAM" id="MobiDB-lite"/>
    </source>
</evidence>
<dbReference type="EMBL" id="CWGJ01000010">
    <property type="protein sequence ID" value="CRX37930.1"/>
    <property type="molecule type" value="Genomic_DNA"/>
</dbReference>
<keyword evidence="2" id="KW-0812">Transmembrane</keyword>
<organism evidence="3 4">
    <name type="scientific">Estrella lausannensis</name>
    <dbReference type="NCBI Taxonomy" id="483423"/>
    <lineage>
        <taxon>Bacteria</taxon>
        <taxon>Pseudomonadati</taxon>
        <taxon>Chlamydiota</taxon>
        <taxon>Chlamydiia</taxon>
        <taxon>Parachlamydiales</taxon>
        <taxon>Candidatus Criblamydiaceae</taxon>
        <taxon>Estrella</taxon>
    </lineage>
</organism>
<gene>
    <name evidence="3" type="ORF">ELAC_0575</name>
</gene>
<dbReference type="RefSeq" id="WP_098037793.1">
    <property type="nucleotide sequence ID" value="NZ_CWGJ01000010.1"/>
</dbReference>
<keyword evidence="2" id="KW-1133">Transmembrane helix</keyword>
<keyword evidence="4" id="KW-1185">Reference proteome</keyword>
<reference evidence="4" key="1">
    <citation type="submission" date="2015-06" db="EMBL/GenBank/DDBJ databases">
        <authorList>
            <person name="Bertelli C."/>
        </authorList>
    </citation>
    <scope>NUCLEOTIDE SEQUENCE [LARGE SCALE GENOMIC DNA]</scope>
    <source>
        <strain evidence="4">CRIB-30</strain>
    </source>
</reference>
<feature type="region of interest" description="Disordered" evidence="1">
    <location>
        <begin position="90"/>
        <end position="141"/>
    </location>
</feature>
<evidence type="ECO:0000313" key="3">
    <source>
        <dbReference type="EMBL" id="CRX37930.1"/>
    </source>
</evidence>
<evidence type="ECO:0000313" key="4">
    <source>
        <dbReference type="Proteomes" id="UP000220251"/>
    </source>
</evidence>
<keyword evidence="2" id="KW-0472">Membrane</keyword>
<feature type="transmembrane region" description="Helical" evidence="2">
    <location>
        <begin position="29"/>
        <end position="52"/>
    </location>
</feature>
<proteinExistence type="predicted"/>
<feature type="compositionally biased region" description="Polar residues" evidence="1">
    <location>
        <begin position="95"/>
        <end position="104"/>
    </location>
</feature>
<sequence length="767" mass="85747">MALNPVNFFKYYAFHPDDQGLSKEDHLKALIGTIALGVLTLGIVHLICRLFFYDKTIAHIQAPTKSSELFHKTLSAEKKSLPGKMEAIPHHPTSDIRNFQQSRVSIEKGEPLEKNETREKGPAKEAEESGNPPKVFARGKTASEEPIHIPLPKETKVKNADDEIELESAFQEVKRREKAAPPLIAAKNSESLPNIPLETQNMIIAWSKLGKKITAPTQMNMARAEVMDWLSRQNDTDIMDLFKAMPDKMASLVENFPEVFAEVCAGSEIANIAMQLFQTGNDLEGKAINNILQNIFARAVVPANLDLRGNLKDKDAIYEFYALLSAFAKTPLFHPACEKQLMAMKQKIPPRFIPATKTPPQQLLKKIHHNIEEYKKAVVEKAKETLAQPVISDARKEEILKFMEGLIANPEAEYMKRRAFLTTMAKHAKRVEIPFLVQNLGGKNIDKLWVFESVVNNAANDPTLRLTQMFNALSDEQFDQSLASSAFLKVIARCPPAAVGLNLKNLKMLADSCSCDEDLSNLYHLLKQEKSSFYQKQEKMTILAEVVARVNVKVAAEAALLKAEEPPVDVEEFASTLKATMDPSEIGKTIDKLDDAQLAHFIYLLGTGVQLANFWAIEQKKVVAGSAAKLQRKRLARIFPKLSNDQIAQSATMAGFLTVVGNTDEKYIKSAGIIAKEPKMVWTLKDLIHKFPKGDKTIMAKLRAIGENALPYSSVLTKDYQSTLQLLKAAADKWHITMPEPEEGWGEFRNKKAAAKYLNDLYSSKFH</sequence>
<protein>
    <submittedName>
        <fullName evidence="3">Putative membrane protein</fullName>
    </submittedName>
</protein>
<feature type="compositionally biased region" description="Basic and acidic residues" evidence="1">
    <location>
        <begin position="105"/>
        <end position="127"/>
    </location>
</feature>